<feature type="compositionally biased region" description="Polar residues" evidence="6">
    <location>
        <begin position="754"/>
        <end position="767"/>
    </location>
</feature>
<evidence type="ECO:0000256" key="3">
    <source>
        <dbReference type="ARBA" id="ARBA00022776"/>
    </source>
</evidence>
<sequence length="767" mass="87020">MSSSKYSGAGKNPMKQIGNKNVGYRVDILKWSEKMDLLAIGNDKGEVILHRLKWQKVWQLPPPEEGLLVRGIAWRPLEKVMAIAYSNGIVLLINIENKEEIYNFNVKADISCINWTDNNKEVPINDTSGDAINNYTTFLPPLPSLNSLSSTAKSCEYNTLKFYSKQILNLLIIGSSNGFVNLSVFGMLSCCDLDVFQTLNIRPDEGTIKEVKMSSNFKQLFVVVQRGGWLELVVFENDILQRYSTSLMNLAIKHAHILGTMTYIGDTIECIVEAWETVLLEMDNKLTKYANSQPQGSISADFLELLMFGSTSPALEQFLLRDLTEKGLKKLGNSIELSYSTIQKLVVKPLHTAISSVFYHLNSLQGMVSNVYYYKPLLGNVTKEALINCGAFLIKAYELQQTIDTSTRDFKIFFRWLYIVIVRLMDETLAEDSSFVTQQEVNYLAEFLNNFDANYHEAMEEDAPSSETKKRKFNLERVGQYLEDKPLMFPPKEDVSNQWTRLLEENECLKACPLIYPHNENSSLVQQHHQLKTSIQQIFEKPVTVIGQDFKQKSILSLRNTDPQHGFQQTVTQLDLEDRNVSLFAMLDSDNSLVLTECNSASMIRSIRLRFLEKPYFDARLAAIGDLTFKHIQFYNMEILSVLLRARTSEGRSSSYFMQLALDRIWEVLETIPLVNNQIISDATGGGSCCRVVNAYTLIEEGSLKLLEGMDAGKIAVSGSRNMTSVVSESQRTIRIYDMDPQEEEDDLLDISRDNSSLDNSKESIQS</sequence>
<dbReference type="PANTHER" id="PTHR13260:SF0">
    <property type="entry name" value="ANAPHASE-PROMOTING COMPLEX SUBUNIT 4"/>
    <property type="match status" value="1"/>
</dbReference>
<accession>A0ABM1YB43</accession>
<dbReference type="Proteomes" id="UP000069940">
    <property type="component" value="Unassembled WGS sequence"/>
</dbReference>
<evidence type="ECO:0000313" key="10">
    <source>
        <dbReference type="Proteomes" id="UP000069940"/>
    </source>
</evidence>
<keyword evidence="10" id="KW-1185">Reference proteome</keyword>
<organism evidence="9 10">
    <name type="scientific">Aedes albopictus</name>
    <name type="common">Asian tiger mosquito</name>
    <name type="synonym">Stegomyia albopicta</name>
    <dbReference type="NCBI Taxonomy" id="7160"/>
    <lineage>
        <taxon>Eukaryota</taxon>
        <taxon>Metazoa</taxon>
        <taxon>Ecdysozoa</taxon>
        <taxon>Arthropoda</taxon>
        <taxon>Hexapoda</taxon>
        <taxon>Insecta</taxon>
        <taxon>Pterygota</taxon>
        <taxon>Neoptera</taxon>
        <taxon>Endopterygota</taxon>
        <taxon>Diptera</taxon>
        <taxon>Nematocera</taxon>
        <taxon>Culicoidea</taxon>
        <taxon>Culicidae</taxon>
        <taxon>Culicinae</taxon>
        <taxon>Aedini</taxon>
        <taxon>Aedes</taxon>
        <taxon>Stegomyia</taxon>
    </lineage>
</organism>
<evidence type="ECO:0000256" key="2">
    <source>
        <dbReference type="ARBA" id="ARBA00022618"/>
    </source>
</evidence>
<protein>
    <recommendedName>
        <fullName evidence="1">Anaphase-promoting complex subunit 4</fullName>
    </recommendedName>
</protein>
<dbReference type="InterPro" id="IPR036322">
    <property type="entry name" value="WD40_repeat_dom_sf"/>
</dbReference>
<feature type="region of interest" description="Disordered" evidence="6">
    <location>
        <begin position="745"/>
        <end position="767"/>
    </location>
</feature>
<evidence type="ECO:0000259" key="8">
    <source>
        <dbReference type="Pfam" id="PF12896"/>
    </source>
</evidence>
<dbReference type="Gene3D" id="2.130.10.10">
    <property type="entry name" value="YVTN repeat-like/Quinoprotein amine dehydrogenase"/>
    <property type="match status" value="1"/>
</dbReference>
<evidence type="ECO:0000313" key="9">
    <source>
        <dbReference type="EnsemblMetazoa" id="AALFPA23_007512.P9991"/>
    </source>
</evidence>
<dbReference type="InterPro" id="IPR024977">
    <property type="entry name" value="Apc4-like_WD40_dom"/>
</dbReference>
<dbReference type="EnsemblMetazoa" id="AALFPA23_007512.R9991">
    <property type="protein sequence ID" value="AALFPA23_007512.P9991"/>
    <property type="gene ID" value="AALFPA23_007512"/>
</dbReference>
<evidence type="ECO:0000259" key="7">
    <source>
        <dbReference type="Pfam" id="PF12894"/>
    </source>
</evidence>
<keyword evidence="3" id="KW-0498">Mitosis</keyword>
<reference evidence="9" key="2">
    <citation type="submission" date="2025-05" db="UniProtKB">
        <authorList>
            <consortium name="EnsemblMetazoa"/>
        </authorList>
    </citation>
    <scope>IDENTIFICATION</scope>
    <source>
        <strain evidence="9">Foshan</strain>
    </source>
</reference>
<dbReference type="Pfam" id="PF12896">
    <property type="entry name" value="ANAPC4"/>
    <property type="match status" value="1"/>
</dbReference>
<feature type="domain" description="Anaphase-promoting complex subunit 4 long" evidence="8">
    <location>
        <begin position="232"/>
        <end position="427"/>
    </location>
</feature>
<dbReference type="InterPro" id="IPR024790">
    <property type="entry name" value="APC4_long_dom"/>
</dbReference>
<reference evidence="10" key="1">
    <citation type="journal article" date="2015" name="Proc. Natl. Acad. Sci. U.S.A.">
        <title>Genome sequence of the Asian Tiger mosquito, Aedes albopictus, reveals insights into its biology, genetics, and evolution.</title>
        <authorList>
            <person name="Chen X.G."/>
            <person name="Jiang X."/>
            <person name="Gu J."/>
            <person name="Xu M."/>
            <person name="Wu Y."/>
            <person name="Deng Y."/>
            <person name="Zhang C."/>
            <person name="Bonizzoni M."/>
            <person name="Dermauw W."/>
            <person name="Vontas J."/>
            <person name="Armbruster P."/>
            <person name="Huang X."/>
            <person name="Yang Y."/>
            <person name="Zhang H."/>
            <person name="He W."/>
            <person name="Peng H."/>
            <person name="Liu Y."/>
            <person name="Wu K."/>
            <person name="Chen J."/>
            <person name="Lirakis M."/>
            <person name="Topalis P."/>
            <person name="Van Leeuwen T."/>
            <person name="Hall A.B."/>
            <person name="Jiang X."/>
            <person name="Thorpe C."/>
            <person name="Mueller R.L."/>
            <person name="Sun C."/>
            <person name="Waterhouse R.M."/>
            <person name="Yan G."/>
            <person name="Tu Z.J."/>
            <person name="Fang X."/>
            <person name="James A.A."/>
        </authorList>
    </citation>
    <scope>NUCLEOTIDE SEQUENCE [LARGE SCALE GENOMIC DNA]</scope>
    <source>
        <strain evidence="10">Foshan</strain>
    </source>
</reference>
<dbReference type="GeneID" id="109621599"/>
<dbReference type="InterPro" id="IPR015943">
    <property type="entry name" value="WD40/YVTN_repeat-like_dom_sf"/>
</dbReference>
<evidence type="ECO:0000256" key="5">
    <source>
        <dbReference type="ARBA" id="ARBA00023306"/>
    </source>
</evidence>
<dbReference type="PANTHER" id="PTHR13260">
    <property type="entry name" value="ANAPHASE PROMOTING COMPLEX SUBUNIT 4 APC4"/>
    <property type="match status" value="1"/>
</dbReference>
<evidence type="ECO:0000256" key="6">
    <source>
        <dbReference type="SAM" id="MobiDB-lite"/>
    </source>
</evidence>
<keyword evidence="4" id="KW-0833">Ubl conjugation pathway</keyword>
<name>A0ABM1YB43_AEDAL</name>
<dbReference type="SUPFAM" id="SSF50978">
    <property type="entry name" value="WD40 repeat-like"/>
    <property type="match status" value="1"/>
</dbReference>
<dbReference type="Pfam" id="PF12894">
    <property type="entry name" value="ANAPC4_WD40"/>
    <property type="match status" value="1"/>
</dbReference>
<keyword evidence="5" id="KW-0131">Cell cycle</keyword>
<evidence type="ECO:0000256" key="1">
    <source>
        <dbReference type="ARBA" id="ARBA00016067"/>
    </source>
</evidence>
<dbReference type="RefSeq" id="XP_019931227.3">
    <property type="nucleotide sequence ID" value="XM_020075668.3"/>
</dbReference>
<feature type="domain" description="Anaphase-promoting complex subunit 4-like WD40" evidence="7">
    <location>
        <begin position="29"/>
        <end position="118"/>
    </location>
</feature>
<keyword evidence="2" id="KW-0132">Cell division</keyword>
<proteinExistence type="predicted"/>
<evidence type="ECO:0000256" key="4">
    <source>
        <dbReference type="ARBA" id="ARBA00022786"/>
    </source>
</evidence>
<dbReference type="InterPro" id="IPR024789">
    <property type="entry name" value="APC4"/>
</dbReference>